<evidence type="ECO:0000313" key="2">
    <source>
        <dbReference type="EMBL" id="KGE87669.1"/>
    </source>
</evidence>
<dbReference type="RefSeq" id="WP_044221492.1">
    <property type="nucleotide sequence ID" value="NZ_JBKAGJ010000029.1"/>
</dbReference>
<gene>
    <name evidence="2" type="ORF">IX84_14130</name>
</gene>
<dbReference type="Pfam" id="PF05685">
    <property type="entry name" value="Uma2"/>
    <property type="match status" value="1"/>
</dbReference>
<dbReference type="EMBL" id="JPOS01000034">
    <property type="protein sequence ID" value="KGE87669.1"/>
    <property type="molecule type" value="Genomic_DNA"/>
</dbReference>
<feature type="domain" description="Putative restriction endonuclease" evidence="1">
    <location>
        <begin position="11"/>
        <end position="179"/>
    </location>
</feature>
<protein>
    <recommendedName>
        <fullName evidence="1">Putative restriction endonuclease domain-containing protein</fullName>
    </recommendedName>
</protein>
<dbReference type="SUPFAM" id="SSF52980">
    <property type="entry name" value="Restriction endonuclease-like"/>
    <property type="match status" value="1"/>
</dbReference>
<name>A0A098S5P4_9BACT</name>
<dbReference type="InterPro" id="IPR008538">
    <property type="entry name" value="Uma2"/>
</dbReference>
<sequence>MEAEPLKDFSLEAYLSLEQESGIKYEYHDGTVVAMAGGTIEHGLISGNIFGELKLGLRGHQKPCRAINGEVKLHIASFNKYLYPDAMAICGPLQRAPQHQDAIINPTIIVEVLSASTERYDRGDKFFFYRQIPTLKAYILIDQYSPSIETYNRIGDLWQITRTTGLDKSLAIEALNLEIPLSAVYEGVEWE</sequence>
<reference evidence="2 3" key="1">
    <citation type="journal article" date="2014" name="Int. J. Syst. Evol. Microbiol.">
        <title>Phaeodactylibacter xiamenensis gen. nov., sp. nov., a member of the family Saprospiraceae isolated from the marine alga Phaeodactylum tricornutum.</title>
        <authorList>
            <person name="Chen Z.Jr."/>
            <person name="Lei X."/>
            <person name="Lai Q."/>
            <person name="Li Y."/>
            <person name="Zhang B."/>
            <person name="Zhang J."/>
            <person name="Zhang H."/>
            <person name="Yang L."/>
            <person name="Zheng W."/>
            <person name="Tian Y."/>
            <person name="Yu Z."/>
            <person name="Xu H.Jr."/>
            <person name="Zheng T."/>
        </authorList>
    </citation>
    <scope>NUCLEOTIDE SEQUENCE [LARGE SCALE GENOMIC DNA]</scope>
    <source>
        <strain evidence="2 3">KD52</strain>
    </source>
</reference>
<dbReference type="InterPro" id="IPR012296">
    <property type="entry name" value="Nuclease_put_TT1808"/>
</dbReference>
<dbReference type="OrthoDB" id="668969at2"/>
<dbReference type="PANTHER" id="PTHR36558:SF1">
    <property type="entry name" value="RESTRICTION ENDONUCLEASE DOMAIN-CONTAINING PROTEIN-RELATED"/>
    <property type="match status" value="1"/>
</dbReference>
<dbReference type="InterPro" id="IPR011335">
    <property type="entry name" value="Restrct_endonuc-II-like"/>
</dbReference>
<dbReference type="STRING" id="1524460.IX84_14130"/>
<dbReference type="PANTHER" id="PTHR36558">
    <property type="entry name" value="GLR1098 PROTEIN"/>
    <property type="match status" value="1"/>
</dbReference>
<organism evidence="2 3">
    <name type="scientific">Phaeodactylibacter xiamenensis</name>
    <dbReference type="NCBI Taxonomy" id="1524460"/>
    <lineage>
        <taxon>Bacteria</taxon>
        <taxon>Pseudomonadati</taxon>
        <taxon>Bacteroidota</taxon>
        <taxon>Saprospiria</taxon>
        <taxon>Saprospirales</taxon>
        <taxon>Haliscomenobacteraceae</taxon>
        <taxon>Phaeodactylibacter</taxon>
    </lineage>
</organism>
<accession>A0A098S5P4</accession>
<dbReference type="CDD" id="cd06260">
    <property type="entry name" value="DUF820-like"/>
    <property type="match status" value="1"/>
</dbReference>
<dbReference type="AlphaFoldDB" id="A0A098S5P4"/>
<evidence type="ECO:0000259" key="1">
    <source>
        <dbReference type="Pfam" id="PF05685"/>
    </source>
</evidence>
<keyword evidence="3" id="KW-1185">Reference proteome</keyword>
<comment type="caution">
    <text evidence="2">The sequence shown here is derived from an EMBL/GenBank/DDBJ whole genome shotgun (WGS) entry which is preliminary data.</text>
</comment>
<dbReference type="Gene3D" id="3.90.1570.10">
    <property type="entry name" value="tt1808, chain A"/>
    <property type="match status" value="1"/>
</dbReference>
<dbReference type="Proteomes" id="UP000029736">
    <property type="component" value="Unassembled WGS sequence"/>
</dbReference>
<evidence type="ECO:0000313" key="3">
    <source>
        <dbReference type="Proteomes" id="UP000029736"/>
    </source>
</evidence>
<proteinExistence type="predicted"/>